<feature type="transmembrane region" description="Helical" evidence="7">
    <location>
        <begin position="173"/>
        <end position="194"/>
    </location>
</feature>
<evidence type="ECO:0000256" key="2">
    <source>
        <dbReference type="ARBA" id="ARBA00008821"/>
    </source>
</evidence>
<dbReference type="Pfam" id="PF00860">
    <property type="entry name" value="Xan_ur_permease"/>
    <property type="match status" value="1"/>
</dbReference>
<feature type="transmembrane region" description="Helical" evidence="7">
    <location>
        <begin position="114"/>
        <end position="136"/>
    </location>
</feature>
<feature type="transmembrane region" description="Helical" evidence="7">
    <location>
        <begin position="408"/>
        <end position="430"/>
    </location>
</feature>
<organism evidence="8 9">
    <name type="scientific">Kocuria oceani</name>
    <dbReference type="NCBI Taxonomy" id="988827"/>
    <lineage>
        <taxon>Bacteria</taxon>
        <taxon>Bacillati</taxon>
        <taxon>Actinomycetota</taxon>
        <taxon>Actinomycetes</taxon>
        <taxon>Micrococcales</taxon>
        <taxon>Micrococcaceae</taxon>
        <taxon>Kocuria</taxon>
    </lineage>
</organism>
<dbReference type="PANTHER" id="PTHR42810:SF2">
    <property type="entry name" value="PURINE PERMEASE C1399.01C-RELATED"/>
    <property type="match status" value="1"/>
</dbReference>
<dbReference type="PANTHER" id="PTHR42810">
    <property type="entry name" value="PURINE PERMEASE C1399.01C-RELATED"/>
    <property type="match status" value="1"/>
</dbReference>
<feature type="transmembrane region" description="Helical" evidence="7">
    <location>
        <begin position="353"/>
        <end position="374"/>
    </location>
</feature>
<evidence type="ECO:0000313" key="9">
    <source>
        <dbReference type="Proteomes" id="UP001595797"/>
    </source>
</evidence>
<name>A0ABV9TL54_9MICC</name>
<keyword evidence="9" id="KW-1185">Reference proteome</keyword>
<keyword evidence="4 7" id="KW-0812">Transmembrane</keyword>
<evidence type="ECO:0000313" key="8">
    <source>
        <dbReference type="EMBL" id="MFC4904771.1"/>
    </source>
</evidence>
<comment type="similarity">
    <text evidence="2">Belongs to the nucleobase:cation symporter-2 (NCS2) (TC 2.A.40) family.</text>
</comment>
<evidence type="ECO:0000256" key="6">
    <source>
        <dbReference type="ARBA" id="ARBA00023136"/>
    </source>
</evidence>
<comment type="caution">
    <text evidence="8">The sequence shown here is derived from an EMBL/GenBank/DDBJ whole genome shotgun (WGS) entry which is preliminary data.</text>
</comment>
<evidence type="ECO:0000256" key="5">
    <source>
        <dbReference type="ARBA" id="ARBA00022989"/>
    </source>
</evidence>
<proteinExistence type="inferred from homology"/>
<dbReference type="InterPro" id="IPR006042">
    <property type="entry name" value="Xan_ur_permease"/>
</dbReference>
<evidence type="ECO:0000256" key="7">
    <source>
        <dbReference type="SAM" id="Phobius"/>
    </source>
</evidence>
<reference evidence="9" key="1">
    <citation type="journal article" date="2019" name="Int. J. Syst. Evol. Microbiol.">
        <title>The Global Catalogue of Microorganisms (GCM) 10K type strain sequencing project: providing services to taxonomists for standard genome sequencing and annotation.</title>
        <authorList>
            <consortium name="The Broad Institute Genomics Platform"/>
            <consortium name="The Broad Institute Genome Sequencing Center for Infectious Disease"/>
            <person name="Wu L."/>
            <person name="Ma J."/>
        </authorList>
    </citation>
    <scope>NUCLEOTIDE SEQUENCE [LARGE SCALE GENOMIC DNA]</scope>
    <source>
        <strain evidence="9">CGMCC 4.6946</strain>
    </source>
</reference>
<feature type="transmembrane region" description="Helical" evidence="7">
    <location>
        <begin position="48"/>
        <end position="67"/>
    </location>
</feature>
<dbReference type="EMBL" id="JBHSIW010000021">
    <property type="protein sequence ID" value="MFC4904771.1"/>
    <property type="molecule type" value="Genomic_DNA"/>
</dbReference>
<dbReference type="InterPro" id="IPR006043">
    <property type="entry name" value="NCS2"/>
</dbReference>
<feature type="transmembrane region" description="Helical" evidence="7">
    <location>
        <begin position="201"/>
        <end position="225"/>
    </location>
</feature>
<keyword evidence="5 7" id="KW-1133">Transmembrane helix</keyword>
<feature type="transmembrane region" description="Helical" evidence="7">
    <location>
        <begin position="324"/>
        <end position="347"/>
    </location>
</feature>
<evidence type="ECO:0000256" key="1">
    <source>
        <dbReference type="ARBA" id="ARBA00004141"/>
    </source>
</evidence>
<feature type="transmembrane region" description="Helical" evidence="7">
    <location>
        <begin position="245"/>
        <end position="265"/>
    </location>
</feature>
<keyword evidence="3" id="KW-0813">Transport</keyword>
<gene>
    <name evidence="8" type="ORF">ACFPCS_14455</name>
</gene>
<protein>
    <submittedName>
        <fullName evidence="8">Uracil-xanthine permease family protein</fullName>
    </submittedName>
</protein>
<accession>A0ABV9TL54</accession>
<feature type="transmembrane region" description="Helical" evidence="7">
    <location>
        <begin position="386"/>
        <end position="402"/>
    </location>
</feature>
<keyword evidence="6 7" id="KW-0472">Membrane</keyword>
<dbReference type="NCBIfam" id="TIGR00801">
    <property type="entry name" value="ncs2"/>
    <property type="match status" value="1"/>
</dbReference>
<evidence type="ECO:0000256" key="3">
    <source>
        <dbReference type="ARBA" id="ARBA00022448"/>
    </source>
</evidence>
<dbReference type="Proteomes" id="UP001595797">
    <property type="component" value="Unassembled WGS sequence"/>
</dbReference>
<feature type="transmembrane region" description="Helical" evidence="7">
    <location>
        <begin position="74"/>
        <end position="94"/>
    </location>
</feature>
<evidence type="ECO:0000256" key="4">
    <source>
        <dbReference type="ARBA" id="ARBA00022692"/>
    </source>
</evidence>
<dbReference type="RefSeq" id="WP_047802424.1">
    <property type="nucleotide sequence ID" value="NZ_JARAMH010000005.1"/>
</dbReference>
<sequence>MSSPVPGQTTAAARLGLGWRLHGDGRTVTAGEVVTPRERLTWPRTVTIGAQHVVAMFGATFLVPLITGFPPSTTLFFSGVGTILFLVITAGRVPSYLGSSFAFIAPISASTNQYGPGGALGGVLMAGAALFLIGLVVQFAGTSWLQRLMPPLVTGTIVALIGFNLAPSAKENFMAAPVTALVTLASIVLISVLFRGLPGRLSILLGVCLGYVTAVLRGEVDFSVLGAVWREQGLFGLPPFQAPEFHLPLMGLFIPVILVLVAENIGHVKSVALMTGDDLDPWIGRAIMSDGLATVIAGSGGGSGTTTYAENIGVMAATRVYSTAAYWVAALVAILLSVFPVFGAAVATVPAGVLGGAATVLYGMIGMLGVRIWVQNRVDFSNPVNLTTAAVAMIIGIADYTWEAFGLQFAGIALGTAATLVVYHLMAALARGRGTVGSDPLAPDTTRMPSPLG</sequence>
<comment type="subcellular location">
    <subcellularLocation>
        <location evidence="1">Membrane</location>
        <topology evidence="1">Multi-pass membrane protein</topology>
    </subcellularLocation>
</comment>